<dbReference type="RefSeq" id="WP_054465082.1">
    <property type="nucleotide sequence ID" value="NZ_JACJSK010000010.1"/>
</dbReference>
<feature type="transmembrane region" description="Helical" evidence="7">
    <location>
        <begin position="49"/>
        <end position="66"/>
    </location>
</feature>
<reference evidence="9 10" key="1">
    <citation type="journal article" date="2020" name="ISME J.">
        <title>Comparative genomics reveals insights into cyanobacterial evolution and habitat adaptation.</title>
        <authorList>
            <person name="Chen M.Y."/>
            <person name="Teng W.K."/>
            <person name="Zhao L."/>
            <person name="Hu C.X."/>
            <person name="Zhou Y.K."/>
            <person name="Han B.P."/>
            <person name="Song L.R."/>
            <person name="Shu W.S."/>
        </authorList>
    </citation>
    <scope>NUCLEOTIDE SEQUENCE [LARGE SCALE GENOMIC DNA]</scope>
    <source>
        <strain evidence="9 10">FACHB-1370</strain>
    </source>
</reference>
<keyword evidence="2" id="KW-1003">Cell membrane</keyword>
<feature type="region of interest" description="Disordered" evidence="6">
    <location>
        <begin position="212"/>
        <end position="235"/>
    </location>
</feature>
<dbReference type="PANTHER" id="PTHR36115">
    <property type="entry name" value="PROLINE-RICH ANTIGEN HOMOLOG-RELATED"/>
    <property type="match status" value="1"/>
</dbReference>
<keyword evidence="10" id="KW-1185">Reference proteome</keyword>
<comment type="subcellular location">
    <subcellularLocation>
        <location evidence="1">Cell membrane</location>
        <topology evidence="1">Multi-pass membrane protein</topology>
    </subcellularLocation>
</comment>
<proteinExistence type="predicted"/>
<accession>A0ABR8EBS5</accession>
<keyword evidence="4 7" id="KW-1133">Transmembrane helix</keyword>
<organism evidence="9 10">
    <name type="scientific">Planktothricoides raciborskii FACHB-1370</name>
    <dbReference type="NCBI Taxonomy" id="2949576"/>
    <lineage>
        <taxon>Bacteria</taxon>
        <taxon>Bacillati</taxon>
        <taxon>Cyanobacteriota</taxon>
        <taxon>Cyanophyceae</taxon>
        <taxon>Oscillatoriophycideae</taxon>
        <taxon>Oscillatoriales</taxon>
        <taxon>Oscillatoriaceae</taxon>
        <taxon>Planktothricoides</taxon>
    </lineage>
</organism>
<evidence type="ECO:0000256" key="2">
    <source>
        <dbReference type="ARBA" id="ARBA00022475"/>
    </source>
</evidence>
<keyword evidence="3 7" id="KW-0812">Transmembrane</keyword>
<dbReference type="Pfam" id="PF06271">
    <property type="entry name" value="RDD"/>
    <property type="match status" value="1"/>
</dbReference>
<sequence>MSRTSHYAGINKRFVAILIDSIFLTFAYLLAGVKAPDIFAENFQPDQKYFIYTILTSIVGWIYFAGMESSDLQATFGKRLLGIIVTDTQGNKISFARATGRYFAKSSCVLVWIVALIAVFIAYKAGDDSPYWVVALLIFLGGLLLGTIGYLMAAFTPEKQALHDIMARCLVVNGSGQSITIPWKLIIGLAIAAILSGRIIDAIPTDTNTTNTGTTEITLDPGNTDTDTTGTDTKVPSEIVIPPEARQFLQETPSPTENNPNIPTSGRFTVCGSEEQLLEYDNVVIDGDWKFQFSNGAGAIHIARIKMQGDSGIMRVVFPDPSEAGGFGKVQQTMHLYRSSQGLVVLGFNPMNPETGNPVTSYQPDKFLIRQEFDGSTTVRNCGDGGDGSPVNVEPYLN</sequence>
<evidence type="ECO:0000313" key="10">
    <source>
        <dbReference type="Proteomes" id="UP000641954"/>
    </source>
</evidence>
<feature type="transmembrane region" description="Helical" evidence="7">
    <location>
        <begin position="12"/>
        <end position="29"/>
    </location>
</feature>
<evidence type="ECO:0000256" key="1">
    <source>
        <dbReference type="ARBA" id="ARBA00004651"/>
    </source>
</evidence>
<dbReference type="PANTHER" id="PTHR36115:SF6">
    <property type="entry name" value="PROLINE-RICH ANTIGEN HOMOLOG"/>
    <property type="match status" value="1"/>
</dbReference>
<name>A0ABR8EBS5_9CYAN</name>
<evidence type="ECO:0000313" key="9">
    <source>
        <dbReference type="EMBL" id="MBD2544015.1"/>
    </source>
</evidence>
<dbReference type="InterPro" id="IPR051791">
    <property type="entry name" value="Pra-immunoreactive"/>
</dbReference>
<evidence type="ECO:0000256" key="7">
    <source>
        <dbReference type="SAM" id="Phobius"/>
    </source>
</evidence>
<comment type="caution">
    <text evidence="9">The sequence shown here is derived from an EMBL/GenBank/DDBJ whole genome shotgun (WGS) entry which is preliminary data.</text>
</comment>
<evidence type="ECO:0000256" key="3">
    <source>
        <dbReference type="ARBA" id="ARBA00022692"/>
    </source>
</evidence>
<gene>
    <name evidence="9" type="ORF">H6G72_09200</name>
</gene>
<dbReference type="InterPro" id="IPR010432">
    <property type="entry name" value="RDD"/>
</dbReference>
<protein>
    <submittedName>
        <fullName evidence="9">RDD family protein</fullName>
    </submittedName>
</protein>
<evidence type="ECO:0000256" key="5">
    <source>
        <dbReference type="ARBA" id="ARBA00023136"/>
    </source>
</evidence>
<feature type="domain" description="RDD" evidence="8">
    <location>
        <begin position="7"/>
        <end position="167"/>
    </location>
</feature>
<feature type="compositionally biased region" description="Low complexity" evidence="6">
    <location>
        <begin position="212"/>
        <end position="233"/>
    </location>
</feature>
<evidence type="ECO:0000256" key="4">
    <source>
        <dbReference type="ARBA" id="ARBA00022989"/>
    </source>
</evidence>
<feature type="transmembrane region" description="Helical" evidence="7">
    <location>
        <begin position="102"/>
        <end position="123"/>
    </location>
</feature>
<feature type="region of interest" description="Disordered" evidence="6">
    <location>
        <begin position="379"/>
        <end position="398"/>
    </location>
</feature>
<evidence type="ECO:0000259" key="8">
    <source>
        <dbReference type="Pfam" id="PF06271"/>
    </source>
</evidence>
<feature type="transmembrane region" description="Helical" evidence="7">
    <location>
        <begin position="129"/>
        <end position="153"/>
    </location>
</feature>
<evidence type="ECO:0000256" key="6">
    <source>
        <dbReference type="SAM" id="MobiDB-lite"/>
    </source>
</evidence>
<keyword evidence="5 7" id="KW-0472">Membrane</keyword>
<dbReference type="Proteomes" id="UP000641954">
    <property type="component" value="Unassembled WGS sequence"/>
</dbReference>
<dbReference type="EMBL" id="JACJSK010000010">
    <property type="protein sequence ID" value="MBD2544015.1"/>
    <property type="molecule type" value="Genomic_DNA"/>
</dbReference>